<dbReference type="PANTHER" id="PTHR32319:SF0">
    <property type="entry name" value="BACTERIAL HEMOLYSIN-LIKE PROTEIN"/>
    <property type="match status" value="1"/>
</dbReference>
<dbReference type="PANTHER" id="PTHR32319">
    <property type="entry name" value="BACTERIAL HEMOLYSIN-LIKE PROTEIN"/>
    <property type="match status" value="1"/>
</dbReference>
<dbReference type="Gene3D" id="3.40.50.150">
    <property type="entry name" value="Vaccinia Virus protein VP39"/>
    <property type="match status" value="1"/>
</dbReference>
<organism evidence="5 6">
    <name type="scientific">Brachybacterium paraconglomeratum</name>
    <dbReference type="NCBI Taxonomy" id="173362"/>
    <lineage>
        <taxon>Bacteria</taxon>
        <taxon>Bacillati</taxon>
        <taxon>Actinomycetota</taxon>
        <taxon>Actinomycetes</taxon>
        <taxon>Micrococcales</taxon>
        <taxon>Dermabacteraceae</taxon>
        <taxon>Brachybacterium</taxon>
    </lineage>
</organism>
<dbReference type="InterPro" id="IPR047048">
    <property type="entry name" value="TlyA"/>
</dbReference>
<dbReference type="SUPFAM" id="SSF55174">
    <property type="entry name" value="Alpha-L RNA-binding motif"/>
    <property type="match status" value="1"/>
</dbReference>
<dbReference type="Pfam" id="PF01479">
    <property type="entry name" value="S4"/>
    <property type="match status" value="1"/>
</dbReference>
<accession>A0A3R8QKZ5</accession>
<dbReference type="PIRSF" id="PIRSF005578">
    <property type="entry name" value="TlyA"/>
    <property type="match status" value="1"/>
</dbReference>
<dbReference type="InterPro" id="IPR002942">
    <property type="entry name" value="S4_RNA-bd"/>
</dbReference>
<dbReference type="AlphaFoldDB" id="A0A3R8QKZ5"/>
<proteinExistence type="inferred from homology"/>
<keyword evidence="1 3" id="KW-0694">RNA-binding</keyword>
<dbReference type="GO" id="GO:0032259">
    <property type="term" value="P:methylation"/>
    <property type="evidence" value="ECO:0007669"/>
    <property type="project" value="UniProtKB-KW"/>
</dbReference>
<evidence type="ECO:0000256" key="1">
    <source>
        <dbReference type="ARBA" id="ARBA00022884"/>
    </source>
</evidence>
<evidence type="ECO:0000259" key="4">
    <source>
        <dbReference type="SMART" id="SM00363"/>
    </source>
</evidence>
<dbReference type="InterPro" id="IPR036986">
    <property type="entry name" value="S4_RNA-bd_sf"/>
</dbReference>
<dbReference type="EMBL" id="QOCI01000018">
    <property type="protein sequence ID" value="RRR17081.1"/>
    <property type="molecule type" value="Genomic_DNA"/>
</dbReference>
<feature type="domain" description="RNA-binding S4" evidence="4">
    <location>
        <begin position="4"/>
        <end position="71"/>
    </location>
</feature>
<gene>
    <name evidence="5" type="ORF">DS079_15970</name>
</gene>
<dbReference type="Pfam" id="PF01728">
    <property type="entry name" value="FtsJ"/>
    <property type="match status" value="1"/>
</dbReference>
<dbReference type="InterPro" id="IPR002877">
    <property type="entry name" value="RNA_MeTrfase_FtsJ_dom"/>
</dbReference>
<dbReference type="CDD" id="cd00165">
    <property type="entry name" value="S4"/>
    <property type="match status" value="1"/>
</dbReference>
<evidence type="ECO:0000256" key="2">
    <source>
        <dbReference type="ARBA" id="ARBA00029460"/>
    </source>
</evidence>
<comment type="similarity">
    <text evidence="2">Belongs to the TlyA family.</text>
</comment>
<dbReference type="CDD" id="cd02440">
    <property type="entry name" value="AdoMet_MTases"/>
    <property type="match status" value="1"/>
</dbReference>
<dbReference type="GeneID" id="78122514"/>
<comment type="caution">
    <text evidence="5">The sequence shown here is derived from an EMBL/GenBank/DDBJ whole genome shotgun (WGS) entry which is preliminary data.</text>
</comment>
<dbReference type="PROSITE" id="PS50889">
    <property type="entry name" value="S4"/>
    <property type="match status" value="1"/>
</dbReference>
<evidence type="ECO:0000313" key="6">
    <source>
        <dbReference type="Proteomes" id="UP000274327"/>
    </source>
</evidence>
<evidence type="ECO:0000256" key="3">
    <source>
        <dbReference type="PROSITE-ProRule" id="PRU00182"/>
    </source>
</evidence>
<dbReference type="RefSeq" id="WP_126988781.1">
    <property type="nucleotide sequence ID" value="NZ_JALXWX010000015.1"/>
</dbReference>
<keyword evidence="6" id="KW-1185">Reference proteome</keyword>
<protein>
    <submittedName>
        <fullName evidence="5">16S/23S rRNA (Cytidine-2'-O)-methyltransferase</fullName>
    </submittedName>
</protein>
<dbReference type="SUPFAM" id="SSF53335">
    <property type="entry name" value="S-adenosyl-L-methionine-dependent methyltransferases"/>
    <property type="match status" value="1"/>
</dbReference>
<dbReference type="Gene3D" id="3.10.290.10">
    <property type="entry name" value="RNA-binding S4 domain"/>
    <property type="match status" value="1"/>
</dbReference>
<name>A0A3R8QKZ5_9MICO</name>
<dbReference type="SMART" id="SM00363">
    <property type="entry name" value="S4"/>
    <property type="match status" value="1"/>
</dbReference>
<dbReference type="GO" id="GO:0008168">
    <property type="term" value="F:methyltransferase activity"/>
    <property type="evidence" value="ECO:0007669"/>
    <property type="project" value="UniProtKB-KW"/>
</dbReference>
<dbReference type="InterPro" id="IPR029063">
    <property type="entry name" value="SAM-dependent_MTases_sf"/>
</dbReference>
<keyword evidence="5" id="KW-0808">Transferase</keyword>
<dbReference type="Proteomes" id="UP000274327">
    <property type="component" value="Unassembled WGS sequence"/>
</dbReference>
<keyword evidence="5" id="KW-0489">Methyltransferase</keyword>
<evidence type="ECO:0000313" key="5">
    <source>
        <dbReference type="EMBL" id="RRR17081.1"/>
    </source>
</evidence>
<sequence length="294" mass="31015">MSGDRLDVALLAAGLARSRTHARRIVEEGRARIDGRRADKPSAPVPDGARLTVVDVPDGIEYASRAAHKLAGALDLLELDPRGLLCLDAGASAGGFTDVLLRRGADRVIAVDIGHDQLADHVREDVRVEVRDGMSVRDLTPDMLGARVDLVVADLSFISLRTVLPALAGVTAQHGELLLMVKPQFEVGKQALPRTGVVTDPAARIRAVEGVVETAAEQGIELAAIGPSALPGQDGNREYFVHLRPARSVRPHAAGATAPGSSCTPDAQAYDMIGSAVGGALPRRRRDQNAPEED</sequence>
<dbReference type="GO" id="GO:0003723">
    <property type="term" value="F:RNA binding"/>
    <property type="evidence" value="ECO:0007669"/>
    <property type="project" value="UniProtKB-KW"/>
</dbReference>
<reference evidence="5 6" key="1">
    <citation type="submission" date="2018-07" db="EMBL/GenBank/DDBJ databases">
        <title>Brachybacteriurn paraconglorneratum KCTC 9916.</title>
        <authorList>
            <person name="Li Y."/>
        </authorList>
    </citation>
    <scope>NUCLEOTIDE SEQUENCE [LARGE SCALE GENOMIC DNA]</scope>
    <source>
        <strain evidence="5 6">KCTC 9916</strain>
    </source>
</reference>
<dbReference type="InterPro" id="IPR004538">
    <property type="entry name" value="Hemolysin_A/TlyA"/>
</dbReference>